<keyword evidence="11" id="KW-0732">Signal</keyword>
<organism evidence="12 13">
    <name type="scientific">Pseudoalteromonas qingdaonensis</name>
    <dbReference type="NCBI Taxonomy" id="3131913"/>
    <lineage>
        <taxon>Bacteria</taxon>
        <taxon>Pseudomonadati</taxon>
        <taxon>Pseudomonadota</taxon>
        <taxon>Gammaproteobacteria</taxon>
        <taxon>Alteromonadales</taxon>
        <taxon>Pseudoalteromonadaceae</taxon>
        <taxon>Pseudoalteromonas</taxon>
    </lineage>
</organism>
<keyword evidence="3 9" id="KW-0479">Metal-binding</keyword>
<dbReference type="Proteomes" id="UP001447008">
    <property type="component" value="Unassembled WGS sequence"/>
</dbReference>
<feature type="signal peptide" evidence="11">
    <location>
        <begin position="1"/>
        <end position="20"/>
    </location>
</feature>
<evidence type="ECO:0000313" key="12">
    <source>
        <dbReference type="EMBL" id="MEM0514784.1"/>
    </source>
</evidence>
<dbReference type="PANTHER" id="PTHR43126">
    <property type="entry name" value="D-ALANYL-D-ALANINE DIPEPTIDASE"/>
    <property type="match status" value="1"/>
</dbReference>
<keyword evidence="6 9" id="KW-0224">Dipeptidase</keyword>
<accession>A0ABU9MU20</accession>
<keyword evidence="5 9" id="KW-0862">Zinc</keyword>
<comment type="function">
    <text evidence="9 10">Catalyzes hydrolysis of the D-alanyl-D-alanine dipeptide.</text>
</comment>
<gene>
    <name evidence="9" type="primary">ddpX</name>
    <name evidence="12" type="ORF">WCN91_04995</name>
</gene>
<evidence type="ECO:0000256" key="1">
    <source>
        <dbReference type="ARBA" id="ARBA00001362"/>
    </source>
</evidence>
<dbReference type="CDD" id="cd14817">
    <property type="entry name" value="D-Ala-D-Ala_dipeptidase_VanX"/>
    <property type="match status" value="1"/>
</dbReference>
<evidence type="ECO:0000313" key="13">
    <source>
        <dbReference type="Proteomes" id="UP001447008"/>
    </source>
</evidence>
<evidence type="ECO:0000256" key="5">
    <source>
        <dbReference type="ARBA" id="ARBA00022833"/>
    </source>
</evidence>
<comment type="catalytic activity">
    <reaction evidence="1 9 10">
        <text>D-alanyl-D-alanine + H2O = 2 D-alanine</text>
        <dbReference type="Rhea" id="RHEA:20661"/>
        <dbReference type="ChEBI" id="CHEBI:15377"/>
        <dbReference type="ChEBI" id="CHEBI:57416"/>
        <dbReference type="ChEBI" id="CHEBI:57822"/>
        <dbReference type="EC" id="3.4.13.22"/>
    </reaction>
</comment>
<dbReference type="PIRSF" id="PIRSF026671">
    <property type="entry name" value="AA_dipeptidase"/>
    <property type="match status" value="1"/>
</dbReference>
<dbReference type="EMBL" id="JBCGCU010000004">
    <property type="protein sequence ID" value="MEM0514784.1"/>
    <property type="molecule type" value="Genomic_DNA"/>
</dbReference>
<dbReference type="Pfam" id="PF01427">
    <property type="entry name" value="Peptidase_M15"/>
    <property type="match status" value="1"/>
</dbReference>
<name>A0ABU9MU20_9GAMM</name>
<dbReference type="SUPFAM" id="SSF55166">
    <property type="entry name" value="Hedgehog/DD-peptidase"/>
    <property type="match status" value="1"/>
</dbReference>
<feature type="binding site" evidence="9">
    <location>
        <position position="145"/>
    </location>
    <ligand>
        <name>Zn(2+)</name>
        <dbReference type="ChEBI" id="CHEBI:29105"/>
        <note>catalytic</note>
    </ligand>
</feature>
<dbReference type="RefSeq" id="WP_342676871.1">
    <property type="nucleotide sequence ID" value="NZ_JBCGCU010000004.1"/>
</dbReference>
<dbReference type="Gene3D" id="3.30.1380.10">
    <property type="match status" value="1"/>
</dbReference>
<feature type="binding site" evidence="9">
    <location>
        <position position="138"/>
    </location>
    <ligand>
        <name>Zn(2+)</name>
        <dbReference type="ChEBI" id="CHEBI:29105"/>
        <note>catalytic</note>
    </ligand>
</feature>
<evidence type="ECO:0000256" key="6">
    <source>
        <dbReference type="ARBA" id="ARBA00022997"/>
    </source>
</evidence>
<feature type="site" description="Transition state stabilizer" evidence="9">
    <location>
        <position position="94"/>
    </location>
</feature>
<keyword evidence="4 9" id="KW-0378">Hydrolase</keyword>
<evidence type="ECO:0000256" key="2">
    <source>
        <dbReference type="ARBA" id="ARBA00022670"/>
    </source>
</evidence>
<dbReference type="PANTHER" id="PTHR43126:SF1">
    <property type="entry name" value="D-ALANYL-D-ALANINE DIPEPTIDASE"/>
    <property type="match status" value="1"/>
</dbReference>
<keyword evidence="7 9" id="KW-0482">Metalloprotease</keyword>
<keyword evidence="2 9" id="KW-0645">Protease</keyword>
<dbReference type="InterPro" id="IPR009045">
    <property type="entry name" value="Zn_M74/Hedgehog-like"/>
</dbReference>
<reference evidence="12 13" key="1">
    <citation type="submission" date="2024-03" db="EMBL/GenBank/DDBJ databases">
        <title>Pseudoalteromonas qingdaonensis sp. nov., isolated from the intestines of marine benthic organisms.</title>
        <authorList>
            <person name="Lin X."/>
            <person name="Fang S."/>
            <person name="Hu X."/>
        </authorList>
    </citation>
    <scope>NUCLEOTIDE SEQUENCE [LARGE SCALE GENOMIC DNA]</scope>
    <source>
        <strain evidence="12 13">YIC-827</strain>
    </source>
</reference>
<evidence type="ECO:0000256" key="11">
    <source>
        <dbReference type="SAM" id="SignalP"/>
    </source>
</evidence>
<sequence>MKKLLSICLAQLLFSAFASAQDALPEDFVAVGELDTRIEKEIRYFGSNNFVGAKVDGYYAPKCILHRDAAKALVRVQQAAQASGLTLKVFDCYRPQRAVDHFVRWVEDETDIKTKAEYYPNLAKDKLLGGYIAAQSGHSRGATVDLTLVDRANGKELDMGSPFDMFDTLSNTDDPRINEVQRKNRYLLRDLMLAEGFAPYPLEWWHFSLKPQPYPNTYFDFVVR</sequence>
<keyword evidence="13" id="KW-1185">Reference proteome</keyword>
<evidence type="ECO:0000256" key="3">
    <source>
        <dbReference type="ARBA" id="ARBA00022723"/>
    </source>
</evidence>
<feature type="binding site" evidence="9">
    <location>
        <position position="206"/>
    </location>
    <ligand>
        <name>Zn(2+)</name>
        <dbReference type="ChEBI" id="CHEBI:29105"/>
        <note>catalytic</note>
    </ligand>
</feature>
<evidence type="ECO:0000256" key="8">
    <source>
        <dbReference type="ARBA" id="ARBA00023316"/>
    </source>
</evidence>
<feature type="chain" id="PRO_5046356215" description="D-alanyl-D-alanine dipeptidase" evidence="11">
    <location>
        <begin position="21"/>
        <end position="224"/>
    </location>
</feature>
<protein>
    <recommendedName>
        <fullName evidence="9 10">D-alanyl-D-alanine dipeptidase</fullName>
        <shortName evidence="9 10">D-Ala-D-Ala dipeptidase</shortName>
        <ecNumber evidence="9 10">3.4.13.22</ecNumber>
    </recommendedName>
</protein>
<evidence type="ECO:0000256" key="7">
    <source>
        <dbReference type="ARBA" id="ARBA00023049"/>
    </source>
</evidence>
<evidence type="ECO:0000256" key="4">
    <source>
        <dbReference type="ARBA" id="ARBA00022801"/>
    </source>
</evidence>
<proteinExistence type="inferred from homology"/>
<dbReference type="InterPro" id="IPR000755">
    <property type="entry name" value="A_A_dipeptidase"/>
</dbReference>
<dbReference type="HAMAP" id="MF_01924">
    <property type="entry name" value="A_A_dipeptidase"/>
    <property type="match status" value="1"/>
</dbReference>
<comment type="cofactor">
    <cofactor evidence="9">
        <name>Zn(2+)</name>
        <dbReference type="ChEBI" id="CHEBI:29105"/>
    </cofactor>
    <text evidence="9">Binds 1 zinc ion per subunit.</text>
</comment>
<evidence type="ECO:0000256" key="10">
    <source>
        <dbReference type="PIRNR" id="PIRNR026671"/>
    </source>
</evidence>
<comment type="similarity">
    <text evidence="9 10">Belongs to the peptidase M15D family.</text>
</comment>
<evidence type="ECO:0000256" key="9">
    <source>
        <dbReference type="HAMAP-Rule" id="MF_01924"/>
    </source>
</evidence>
<dbReference type="EC" id="3.4.13.22" evidence="9 10"/>
<feature type="active site" description="Proton donor/acceptor" evidence="9">
    <location>
        <position position="203"/>
    </location>
</feature>
<comment type="caution">
    <text evidence="12">The sequence shown here is derived from an EMBL/GenBank/DDBJ whole genome shotgun (WGS) entry which is preliminary data.</text>
</comment>
<keyword evidence="8 10" id="KW-0961">Cell wall biogenesis/degradation</keyword>